<evidence type="ECO:0000313" key="2">
    <source>
        <dbReference type="Proteomes" id="UP000005435"/>
    </source>
</evidence>
<proteinExistence type="predicted"/>
<evidence type="ECO:0000313" key="1">
    <source>
        <dbReference type="EMBL" id="AEV67529.1"/>
    </source>
</evidence>
<dbReference type="eggNOG" id="ENOG5032XSN">
    <property type="taxonomic scope" value="Bacteria"/>
</dbReference>
<dbReference type="AlphaFoldDB" id="G8LVW2"/>
<protein>
    <recommendedName>
        <fullName evidence="3">1,4-dihydroxy-6-naphthoate synthase</fullName>
    </recommendedName>
</protein>
<reference evidence="1 2" key="2">
    <citation type="journal article" date="2012" name="Stand. Genomic Sci.">
        <title>Complete Genome Sequence of Clostridium clariflavum DSM 19732.</title>
        <authorList>
            <person name="Izquierdo J.A."/>
            <person name="Goodwin L."/>
            <person name="Davenport K.W."/>
            <person name="Teshima H."/>
            <person name="Bruce D."/>
            <person name="Detter C."/>
            <person name="Tapia R."/>
            <person name="Han S."/>
            <person name="Land M."/>
            <person name="Hauser L."/>
            <person name="Jeffries C.D."/>
            <person name="Han J."/>
            <person name="Pitluck S."/>
            <person name="Nolan M."/>
            <person name="Chen A."/>
            <person name="Huntemann M."/>
            <person name="Mavromatis K."/>
            <person name="Mikhailova N."/>
            <person name="Liolios K."/>
            <person name="Woyke T."/>
            <person name="Lynd L.R."/>
        </authorList>
    </citation>
    <scope>NUCLEOTIDE SEQUENCE [LARGE SCALE GENOMIC DNA]</scope>
    <source>
        <strain evidence="2">DSM 19732 / NBRC 101661 / EBR45</strain>
    </source>
</reference>
<keyword evidence="2" id="KW-1185">Reference proteome</keyword>
<name>G8LVW2_ACECE</name>
<dbReference type="Proteomes" id="UP000005435">
    <property type="component" value="Chromosome"/>
</dbReference>
<dbReference type="KEGG" id="ccl:Clocl_0838"/>
<dbReference type="HOGENOM" id="CLU_2011261_0_0_9"/>
<gene>
    <name evidence="1" type="ordered locus">Clocl_0838</name>
</gene>
<sequence>MKEYDDLYCKIYVDTDLDIEQLKDKITSVVSGEKVLFRTIATAFGEIDVNINEDFDEKKRNLESDGFIYSRYYLDIEPIEGIEQQEYISHIGELLKSLWSSGLKSVAACDFEEELPQKGGYGR</sequence>
<dbReference type="OrthoDB" id="470767at2"/>
<reference evidence="2" key="1">
    <citation type="submission" date="2011-12" db="EMBL/GenBank/DDBJ databases">
        <title>Complete sequence of Clostridium clariflavum DSM 19732.</title>
        <authorList>
            <consortium name="US DOE Joint Genome Institute"/>
            <person name="Lucas S."/>
            <person name="Han J."/>
            <person name="Lapidus A."/>
            <person name="Cheng J.-F."/>
            <person name="Goodwin L."/>
            <person name="Pitluck S."/>
            <person name="Peters L."/>
            <person name="Teshima H."/>
            <person name="Detter J.C."/>
            <person name="Han C."/>
            <person name="Tapia R."/>
            <person name="Land M."/>
            <person name="Hauser L."/>
            <person name="Kyrpides N."/>
            <person name="Ivanova N."/>
            <person name="Pagani I."/>
            <person name="Kitzmiller T."/>
            <person name="Lynd L."/>
            <person name="Izquierdo J."/>
            <person name="Woyke T."/>
        </authorList>
    </citation>
    <scope>NUCLEOTIDE SEQUENCE [LARGE SCALE GENOMIC DNA]</scope>
    <source>
        <strain evidence="2">DSM 19732 / NBRC 101661 / EBR45</strain>
    </source>
</reference>
<organism evidence="1 2">
    <name type="scientific">Acetivibrio clariflavus (strain DSM 19732 / NBRC 101661 / EBR45)</name>
    <name type="common">Clostridium clariflavum</name>
    <dbReference type="NCBI Taxonomy" id="720554"/>
    <lineage>
        <taxon>Bacteria</taxon>
        <taxon>Bacillati</taxon>
        <taxon>Bacillota</taxon>
        <taxon>Clostridia</taxon>
        <taxon>Eubacteriales</taxon>
        <taxon>Oscillospiraceae</taxon>
        <taxon>Acetivibrio</taxon>
    </lineage>
</organism>
<evidence type="ECO:0008006" key="3">
    <source>
        <dbReference type="Google" id="ProtNLM"/>
    </source>
</evidence>
<dbReference type="EMBL" id="CP003065">
    <property type="protein sequence ID" value="AEV67529.1"/>
    <property type="molecule type" value="Genomic_DNA"/>
</dbReference>
<accession>G8LVW2</accession>
<dbReference type="RefSeq" id="WP_014254155.1">
    <property type="nucleotide sequence ID" value="NC_016627.1"/>
</dbReference>